<evidence type="ECO:0000256" key="7">
    <source>
        <dbReference type="SAM" id="SignalP"/>
    </source>
</evidence>
<evidence type="ECO:0000256" key="2">
    <source>
        <dbReference type="ARBA" id="ARBA00006656"/>
    </source>
</evidence>
<keyword evidence="7" id="KW-0732">Signal</keyword>
<dbReference type="InterPro" id="IPR001111">
    <property type="entry name" value="TGF-b_propeptide"/>
</dbReference>
<dbReference type="InterPro" id="IPR015615">
    <property type="entry name" value="TGF-beta-rel"/>
</dbReference>
<dbReference type="Gene3D" id="2.60.120.970">
    <property type="match status" value="1"/>
</dbReference>
<keyword evidence="3" id="KW-0964">Secreted</keyword>
<name>A0A8S1E2J4_9INSE</name>
<dbReference type="Pfam" id="PF00019">
    <property type="entry name" value="TGF_beta"/>
    <property type="match status" value="1"/>
</dbReference>
<comment type="caution">
    <text evidence="9">The sequence shown here is derived from an EMBL/GenBank/DDBJ whole genome shotgun (WGS) entry which is preliminary data.</text>
</comment>
<feature type="domain" description="TGF-beta family profile" evidence="8">
    <location>
        <begin position="248"/>
        <end position="366"/>
    </location>
</feature>
<dbReference type="AlphaFoldDB" id="A0A8S1E2J4"/>
<evidence type="ECO:0000256" key="4">
    <source>
        <dbReference type="ARBA" id="ARBA00023030"/>
    </source>
</evidence>
<dbReference type="PANTHER" id="PTHR11848:SF298">
    <property type="entry name" value="DAWDLE, ISOFORM A"/>
    <property type="match status" value="1"/>
</dbReference>
<evidence type="ECO:0000256" key="6">
    <source>
        <dbReference type="RuleBase" id="RU000354"/>
    </source>
</evidence>
<feature type="chain" id="PRO_5035730223" description="TGF-beta family profile domain-containing protein" evidence="7">
    <location>
        <begin position="35"/>
        <end position="366"/>
    </location>
</feature>
<dbReference type="GO" id="GO:0005125">
    <property type="term" value="F:cytokine activity"/>
    <property type="evidence" value="ECO:0007669"/>
    <property type="project" value="TreeGrafter"/>
</dbReference>
<evidence type="ECO:0000313" key="10">
    <source>
        <dbReference type="Proteomes" id="UP000494165"/>
    </source>
</evidence>
<dbReference type="Proteomes" id="UP000494165">
    <property type="component" value="Unassembled WGS sequence"/>
</dbReference>
<dbReference type="PROSITE" id="PS00250">
    <property type="entry name" value="TGF_BETA_1"/>
    <property type="match status" value="1"/>
</dbReference>
<comment type="subcellular location">
    <subcellularLocation>
        <location evidence="1">Secreted</location>
    </subcellularLocation>
</comment>
<dbReference type="EMBL" id="CADEPI010000350">
    <property type="protein sequence ID" value="CAB3384429.1"/>
    <property type="molecule type" value="Genomic_DNA"/>
</dbReference>
<sequence>MKPNGYSLLSSRKMTKATRSSWCLLLAGLVVAAADPTQPPCHPNCQQVANADHDARVQMIKHSILSKLRLQHAPRPNLTLAALPRPLASIYGDMHENTFEEYYGKTDRVILFPDAGLEKCSPSDAAASCFTYTLPKNLADEGSIESAEFYLNRHTFRGVKRHVEHLINVWAANASSDRLEIVEMIASTWSKLKENWIKLEISKSWVNSSVSKQKLKVECTTCTRKSHIRKDQLPFIAINTRSTPAPQRLRRSVDCAPGLKECCRDSLTIKFSDIGWDKWVLQPTSYDAFFCRGSCSTLASVAHSGSVHSTLIQRAASSSLAKDKVDLAPCCTPTKMASLQMLYVGEDNAVILKTLPNMIVESCGCL</sequence>
<proteinExistence type="inferred from homology"/>
<dbReference type="OrthoDB" id="6516235at2759"/>
<dbReference type="Pfam" id="PF00688">
    <property type="entry name" value="TGFb_propeptide"/>
    <property type="match status" value="1"/>
</dbReference>
<protein>
    <recommendedName>
        <fullName evidence="8">TGF-beta family profile domain-containing protein</fullName>
    </recommendedName>
</protein>
<dbReference type="GO" id="GO:0008083">
    <property type="term" value="F:growth factor activity"/>
    <property type="evidence" value="ECO:0007669"/>
    <property type="project" value="UniProtKB-KW"/>
</dbReference>
<feature type="signal peptide" evidence="7">
    <location>
        <begin position="1"/>
        <end position="34"/>
    </location>
</feature>
<dbReference type="CDD" id="cd13752">
    <property type="entry name" value="TGF_beta_INHB"/>
    <property type="match status" value="1"/>
</dbReference>
<evidence type="ECO:0000313" key="9">
    <source>
        <dbReference type="EMBL" id="CAB3384429.1"/>
    </source>
</evidence>
<dbReference type="InterPro" id="IPR017948">
    <property type="entry name" value="TGFb_CS"/>
</dbReference>
<evidence type="ECO:0000256" key="5">
    <source>
        <dbReference type="ARBA" id="ARBA00023157"/>
    </source>
</evidence>
<organism evidence="9 10">
    <name type="scientific">Cloeon dipterum</name>
    <dbReference type="NCBI Taxonomy" id="197152"/>
    <lineage>
        <taxon>Eukaryota</taxon>
        <taxon>Metazoa</taxon>
        <taxon>Ecdysozoa</taxon>
        <taxon>Arthropoda</taxon>
        <taxon>Hexapoda</taxon>
        <taxon>Insecta</taxon>
        <taxon>Pterygota</taxon>
        <taxon>Palaeoptera</taxon>
        <taxon>Ephemeroptera</taxon>
        <taxon>Pisciforma</taxon>
        <taxon>Baetidae</taxon>
        <taxon>Cloeon</taxon>
    </lineage>
</organism>
<keyword evidence="10" id="KW-1185">Reference proteome</keyword>
<dbReference type="SMART" id="SM00204">
    <property type="entry name" value="TGFB"/>
    <property type="match status" value="1"/>
</dbReference>
<dbReference type="InterPro" id="IPR001839">
    <property type="entry name" value="TGF-b_C"/>
</dbReference>
<evidence type="ECO:0000259" key="8">
    <source>
        <dbReference type="PROSITE" id="PS51362"/>
    </source>
</evidence>
<evidence type="ECO:0000256" key="3">
    <source>
        <dbReference type="ARBA" id="ARBA00022525"/>
    </source>
</evidence>
<dbReference type="PROSITE" id="PS51362">
    <property type="entry name" value="TGF_BETA_2"/>
    <property type="match status" value="1"/>
</dbReference>
<dbReference type="GO" id="GO:0005615">
    <property type="term" value="C:extracellular space"/>
    <property type="evidence" value="ECO:0007669"/>
    <property type="project" value="TreeGrafter"/>
</dbReference>
<keyword evidence="4 6" id="KW-0339">Growth factor</keyword>
<keyword evidence="5" id="KW-1015">Disulfide bond</keyword>
<comment type="similarity">
    <text evidence="2 6">Belongs to the TGF-beta family.</text>
</comment>
<dbReference type="SUPFAM" id="SSF57501">
    <property type="entry name" value="Cystine-knot cytokines"/>
    <property type="match status" value="1"/>
</dbReference>
<evidence type="ECO:0000256" key="1">
    <source>
        <dbReference type="ARBA" id="ARBA00004613"/>
    </source>
</evidence>
<dbReference type="Gene3D" id="2.10.90.10">
    <property type="entry name" value="Cystine-knot cytokines"/>
    <property type="match status" value="1"/>
</dbReference>
<reference evidence="9 10" key="1">
    <citation type="submission" date="2020-04" db="EMBL/GenBank/DDBJ databases">
        <authorList>
            <person name="Alioto T."/>
            <person name="Alioto T."/>
            <person name="Gomez Garrido J."/>
        </authorList>
    </citation>
    <scope>NUCLEOTIDE SEQUENCE [LARGE SCALE GENOMIC DNA]</scope>
</reference>
<gene>
    <name evidence="9" type="ORF">CLODIP_2_CD09015</name>
</gene>
<accession>A0A8S1E2J4</accession>
<dbReference type="PANTHER" id="PTHR11848">
    <property type="entry name" value="TGF-BETA FAMILY"/>
    <property type="match status" value="1"/>
</dbReference>
<dbReference type="InterPro" id="IPR029034">
    <property type="entry name" value="Cystine-knot_cytokine"/>
</dbReference>